<evidence type="ECO:0000313" key="4">
    <source>
        <dbReference type="Proteomes" id="UP000078237"/>
    </source>
</evidence>
<accession>A0A175W5F2</accession>
<keyword evidence="2" id="KW-0472">Membrane</keyword>
<keyword evidence="4" id="KW-1185">Reference proteome</keyword>
<keyword evidence="1" id="KW-0175">Coiled coil</keyword>
<evidence type="ECO:0000313" key="3">
    <source>
        <dbReference type="EMBL" id="KXX78966.1"/>
    </source>
</evidence>
<dbReference type="VEuPathDB" id="FungiDB:MMYC01_204728"/>
<gene>
    <name evidence="3" type="ORF">MMYC01_204728</name>
</gene>
<feature type="transmembrane region" description="Helical" evidence="2">
    <location>
        <begin position="442"/>
        <end position="466"/>
    </location>
</feature>
<feature type="transmembrane region" description="Helical" evidence="2">
    <location>
        <begin position="363"/>
        <end position="384"/>
    </location>
</feature>
<keyword evidence="2" id="KW-1133">Transmembrane helix</keyword>
<evidence type="ECO:0000256" key="1">
    <source>
        <dbReference type="SAM" id="Coils"/>
    </source>
</evidence>
<name>A0A175W5F2_9PEZI</name>
<feature type="transmembrane region" description="Helical" evidence="2">
    <location>
        <begin position="42"/>
        <end position="60"/>
    </location>
</feature>
<reference evidence="3 4" key="1">
    <citation type="journal article" date="2016" name="Genome Announc.">
        <title>Genome Sequence of Madurella mycetomatis mm55, Isolated from a Human Mycetoma Case in Sudan.</title>
        <authorList>
            <person name="Smit S."/>
            <person name="Derks M.F."/>
            <person name="Bervoets S."/>
            <person name="Fahal A."/>
            <person name="van Leeuwen W."/>
            <person name="van Belkum A."/>
            <person name="van de Sande W.W."/>
        </authorList>
    </citation>
    <scope>NUCLEOTIDE SEQUENCE [LARGE SCALE GENOMIC DNA]</scope>
    <source>
        <strain evidence="4">mm55</strain>
    </source>
</reference>
<proteinExistence type="predicted"/>
<evidence type="ECO:0000256" key="2">
    <source>
        <dbReference type="SAM" id="Phobius"/>
    </source>
</evidence>
<comment type="caution">
    <text evidence="3">The sequence shown here is derived from an EMBL/GenBank/DDBJ whole genome shotgun (WGS) entry which is preliminary data.</text>
</comment>
<feature type="transmembrane region" description="Helical" evidence="2">
    <location>
        <begin position="106"/>
        <end position="137"/>
    </location>
</feature>
<feature type="transmembrane region" description="Helical" evidence="2">
    <location>
        <begin position="308"/>
        <end position="327"/>
    </location>
</feature>
<feature type="coiled-coil region" evidence="1">
    <location>
        <begin position="245"/>
        <end position="279"/>
    </location>
</feature>
<dbReference type="OrthoDB" id="3945378at2759"/>
<organism evidence="3 4">
    <name type="scientific">Madurella mycetomatis</name>
    <dbReference type="NCBI Taxonomy" id="100816"/>
    <lineage>
        <taxon>Eukaryota</taxon>
        <taxon>Fungi</taxon>
        <taxon>Dikarya</taxon>
        <taxon>Ascomycota</taxon>
        <taxon>Pezizomycotina</taxon>
        <taxon>Sordariomycetes</taxon>
        <taxon>Sordariomycetidae</taxon>
        <taxon>Sordariales</taxon>
        <taxon>Sordariales incertae sedis</taxon>
        <taxon>Madurella</taxon>
    </lineage>
</organism>
<dbReference type="EMBL" id="LCTW02000102">
    <property type="protein sequence ID" value="KXX78966.1"/>
    <property type="molecule type" value="Genomic_DNA"/>
</dbReference>
<protein>
    <submittedName>
        <fullName evidence="3">Uncharacterized protein</fullName>
    </submittedName>
</protein>
<feature type="transmembrane region" description="Helical" evidence="2">
    <location>
        <begin position="80"/>
        <end position="100"/>
    </location>
</feature>
<dbReference type="Proteomes" id="UP000078237">
    <property type="component" value="Unassembled WGS sequence"/>
</dbReference>
<keyword evidence="2" id="KW-0812">Transmembrane</keyword>
<sequence>MGIVSSTQFVPSGGVVVAESVQPCHLFGDPELFGIGIRVSFYFQYFTAGFILLYSGWLKYKARPDDPARVERLKGDLHNLRISLTVLGLALFLALCINSTGDSLVILDWAIVSLLVLMGTLIVGVPLLESVVVLFYLKTKEAVAEIQYYRAEGDYDDVLLQNLAARRRHADTLMRNYYLASCISRNAAQRNVLLREARDDRIRMAVRSWNEYNATFQERDHHPGRVERDESDRIRNELWLNEFDLRTLQDQMEDASRQLRKDASEAESQRERVKQFEKQWLGASVRRLFVWQDMQNAREDLMPESMSAGFLLLTWTAYLAAMPWLYFRGLYNGTKPGTCDIRIPLFYYPLTIYSQGFITFMRVGAVMGLALYGPALFYSAVWYIRQGYRYGAAHASPAVYSTSSTETGLGKAEEDRVKRLREEFSTEFGDPEPPLFKAAITWYIRCIIPLWIITTIVVAELAIIQVNHIHVNTTVASTGQLIALVAALGQFAMTLWHACGPVRVRDSLFMALLECLGSYS</sequence>
<dbReference type="AlphaFoldDB" id="A0A175W5F2"/>
<feature type="transmembrane region" description="Helical" evidence="2">
    <location>
        <begin position="478"/>
        <end position="499"/>
    </location>
</feature>